<keyword evidence="8" id="KW-0808">Transferase</keyword>
<evidence type="ECO:0000256" key="7">
    <source>
        <dbReference type="ARBA" id="ARBA00022676"/>
    </source>
</evidence>
<dbReference type="Pfam" id="PF00686">
    <property type="entry name" value="CBM_20"/>
    <property type="match status" value="2"/>
</dbReference>
<dbReference type="SUPFAM" id="SSF49452">
    <property type="entry name" value="Starch-binding domain-like"/>
    <property type="match status" value="2"/>
</dbReference>
<dbReference type="Gene3D" id="3.20.20.80">
    <property type="entry name" value="Glycosidases"/>
    <property type="match status" value="2"/>
</dbReference>
<evidence type="ECO:0000256" key="1">
    <source>
        <dbReference type="ARBA" id="ARBA00000439"/>
    </source>
</evidence>
<evidence type="ECO:0000259" key="12">
    <source>
        <dbReference type="PROSITE" id="PS51166"/>
    </source>
</evidence>
<feature type="domain" description="CBM20" evidence="12">
    <location>
        <begin position="120"/>
        <end position="236"/>
    </location>
</feature>
<dbReference type="InterPro" id="IPR003385">
    <property type="entry name" value="Glyco_hydro_77"/>
</dbReference>
<keyword evidence="9" id="KW-0119">Carbohydrate metabolism</keyword>
<evidence type="ECO:0000256" key="8">
    <source>
        <dbReference type="ARBA" id="ARBA00022679"/>
    </source>
</evidence>
<dbReference type="GO" id="GO:0005975">
    <property type="term" value="P:carbohydrate metabolic process"/>
    <property type="evidence" value="ECO:0007669"/>
    <property type="project" value="InterPro"/>
</dbReference>
<comment type="subcellular location">
    <subcellularLocation>
        <location evidence="2">Cytoplasm</location>
    </subcellularLocation>
</comment>
<evidence type="ECO:0000256" key="11">
    <source>
        <dbReference type="ARBA" id="ARBA00031501"/>
    </source>
</evidence>
<evidence type="ECO:0000256" key="3">
    <source>
        <dbReference type="ARBA" id="ARBA00005684"/>
    </source>
</evidence>
<keyword evidence="13" id="KW-0378">Hydrolase</keyword>
<organism evidence="13 14">
    <name type="scientific">Desulfonema limicola</name>
    <dbReference type="NCBI Taxonomy" id="45656"/>
    <lineage>
        <taxon>Bacteria</taxon>
        <taxon>Pseudomonadati</taxon>
        <taxon>Thermodesulfobacteriota</taxon>
        <taxon>Desulfobacteria</taxon>
        <taxon>Desulfobacterales</taxon>
        <taxon>Desulfococcaceae</taxon>
        <taxon>Desulfonema</taxon>
    </lineage>
</organism>
<dbReference type="SUPFAM" id="SSF51445">
    <property type="entry name" value="(Trans)glycosidases"/>
    <property type="match status" value="1"/>
</dbReference>
<sequence>MIICFSIHYNTVWGQKLCVSGSIPELGNWNPEQAPEMIYTSGGIWVLKLDFTKPVDFKYKYCLMDENKKSIKWESGENRMFLWDICISKNISLIDSWRKDSEIENLNYKKGFKIFSSKLNHQEPGRIYRFQVKSPFLYPGHQLFIVGSDPCIGNWDMKNAKFLEEKKHCLWSTDLEFIRSDFILEYKYGICDKNNREICMIEDGRNRTITINSDKENIFIIKTDENVHYPEKMWKGAGAAIPVFSLRTKNNMGTGEFLDIKLLVDWAKITGLKIIQILPVNDTISSRTKADSSPYSTISVFALHPLYLNITALYRFYNKKIEKSFYKNQELLNKKSKMDYEAVINLKLYYIKEIYNKINQDFLKDPHFKIFFHANKKWLKPYAAFSYLRDFYKTCEYSRWGKHEHLSSLELEKFTSPGSSEYNEICMHYFIQYHLHLQLSEAARYARKNNIILKGDIPIGVNRFSADTWSSPELFNMNTQTGAPPDDFSEHGQNWQFPTYNWEVMAENRYTWWQNRLKKMADYFDGFRIDHILGFFRIWEIPMDCIQGVMGYFNPSLPLNLDELNNKGIKFDFKRFCEPFINDNMLDDLFGRDKGYVTKTFLDQYKPGFYKIKPLFKTQRQVEKYFGQDHKILFDSISDKEKIKQGLFKLISEVLFIKADSPDKPCYHPRIDMIKTSSYKNLDEQDRLKLRELYIDYFYKRHEKFWYSQGMKKLPVIKNATTMLVCGEDLGMVPGCVPDVMEELGILSLNIQRMPKKLDETFNNPANNPYLSVCTTSSHDMSTLRGWWEQEEKEKIQLFFNTIFGHKGKAPETCEPWICKEIINQHLNSPSMWAIFPIQDILGIDASLRRENTAEEQINNPR</sequence>
<feature type="domain" description="CBM20" evidence="12">
    <location>
        <begin position="1"/>
        <end position="99"/>
    </location>
</feature>
<dbReference type="Proteomes" id="UP000663720">
    <property type="component" value="Chromosome"/>
</dbReference>
<evidence type="ECO:0000256" key="4">
    <source>
        <dbReference type="ARBA" id="ARBA00012560"/>
    </source>
</evidence>
<dbReference type="InterPro" id="IPR017853">
    <property type="entry name" value="GH"/>
</dbReference>
<evidence type="ECO:0000313" key="13">
    <source>
        <dbReference type="EMBL" id="QTA81651.1"/>
    </source>
</evidence>
<dbReference type="PROSITE" id="PS51166">
    <property type="entry name" value="CBM20"/>
    <property type="match status" value="2"/>
</dbReference>
<dbReference type="KEGG" id="dli:dnl_39940"/>
<evidence type="ECO:0000313" key="14">
    <source>
        <dbReference type="Proteomes" id="UP000663720"/>
    </source>
</evidence>
<keyword evidence="7" id="KW-0328">Glycosyltransferase</keyword>
<dbReference type="AlphaFoldDB" id="A0A975BAB0"/>
<dbReference type="RefSeq" id="WP_207687661.1">
    <property type="nucleotide sequence ID" value="NZ_CP061799.1"/>
</dbReference>
<dbReference type="InterPro" id="IPR002044">
    <property type="entry name" value="CBM20"/>
</dbReference>
<keyword evidence="14" id="KW-1185">Reference proteome</keyword>
<name>A0A975BAB0_9BACT</name>
<dbReference type="InterPro" id="IPR013783">
    <property type="entry name" value="Ig-like_fold"/>
</dbReference>
<comment type="catalytic activity">
    <reaction evidence="1">
        <text>Transfers a segment of a (1-&gt;4)-alpha-D-glucan to a new position in an acceptor, which may be glucose or a (1-&gt;4)-alpha-D-glucan.</text>
        <dbReference type="EC" id="2.4.1.25"/>
    </reaction>
</comment>
<dbReference type="CDD" id="cd05467">
    <property type="entry name" value="CBM20"/>
    <property type="match status" value="1"/>
</dbReference>
<proteinExistence type="inferred from homology"/>
<protein>
    <recommendedName>
        <fullName evidence="5">4-alpha-glucanotransferase</fullName>
        <ecNumber evidence="4">2.4.1.25</ecNumber>
    </recommendedName>
    <alternativeName>
        <fullName evidence="10">Amylomaltase</fullName>
    </alternativeName>
    <alternativeName>
        <fullName evidence="11">Disproportionating enzyme</fullName>
    </alternativeName>
</protein>
<dbReference type="PANTHER" id="PTHR32518">
    <property type="match status" value="1"/>
</dbReference>
<dbReference type="EC" id="2.4.1.25" evidence="4"/>
<dbReference type="GO" id="GO:0005737">
    <property type="term" value="C:cytoplasm"/>
    <property type="evidence" value="ECO:0007669"/>
    <property type="project" value="UniProtKB-SubCell"/>
</dbReference>
<evidence type="ECO:0000256" key="5">
    <source>
        <dbReference type="ARBA" id="ARBA00020295"/>
    </source>
</evidence>
<gene>
    <name evidence="13" type="ORF">dnl_39940</name>
</gene>
<dbReference type="EMBL" id="CP061799">
    <property type="protein sequence ID" value="QTA81651.1"/>
    <property type="molecule type" value="Genomic_DNA"/>
</dbReference>
<accession>A0A975BAB0</accession>
<dbReference type="GO" id="GO:2001070">
    <property type="term" value="F:starch binding"/>
    <property type="evidence" value="ECO:0007669"/>
    <property type="project" value="InterPro"/>
</dbReference>
<dbReference type="InterPro" id="IPR013784">
    <property type="entry name" value="Carb-bd-like_fold"/>
</dbReference>
<dbReference type="SMART" id="SM01065">
    <property type="entry name" value="CBM_2"/>
    <property type="match status" value="2"/>
</dbReference>
<keyword evidence="6" id="KW-0963">Cytoplasm</keyword>
<dbReference type="GO" id="GO:0004134">
    <property type="term" value="F:4-alpha-glucanotransferase activity"/>
    <property type="evidence" value="ECO:0007669"/>
    <property type="project" value="UniProtKB-EC"/>
</dbReference>
<dbReference type="GO" id="GO:0016787">
    <property type="term" value="F:hydrolase activity"/>
    <property type="evidence" value="ECO:0007669"/>
    <property type="project" value="UniProtKB-KW"/>
</dbReference>
<evidence type="ECO:0000256" key="6">
    <source>
        <dbReference type="ARBA" id="ARBA00022490"/>
    </source>
</evidence>
<dbReference type="Pfam" id="PF02446">
    <property type="entry name" value="Glyco_hydro_77"/>
    <property type="match status" value="1"/>
</dbReference>
<dbReference type="Gene3D" id="2.60.40.10">
    <property type="entry name" value="Immunoglobulins"/>
    <property type="match status" value="2"/>
</dbReference>
<evidence type="ECO:0000256" key="9">
    <source>
        <dbReference type="ARBA" id="ARBA00023277"/>
    </source>
</evidence>
<evidence type="ECO:0000256" key="2">
    <source>
        <dbReference type="ARBA" id="ARBA00004496"/>
    </source>
</evidence>
<evidence type="ECO:0000256" key="10">
    <source>
        <dbReference type="ARBA" id="ARBA00031423"/>
    </source>
</evidence>
<reference evidence="13" key="1">
    <citation type="journal article" date="2021" name="Microb. Physiol.">
        <title>Proteogenomic Insights into the Physiology of Marine, Sulfate-Reducing, Filamentous Desulfonema limicola and Desulfonema magnum.</title>
        <authorList>
            <person name="Schnaars V."/>
            <person name="Wohlbrand L."/>
            <person name="Scheve S."/>
            <person name="Hinrichs C."/>
            <person name="Reinhardt R."/>
            <person name="Rabus R."/>
        </authorList>
    </citation>
    <scope>NUCLEOTIDE SEQUENCE</scope>
    <source>
        <strain evidence="13">5ac10</strain>
    </source>
</reference>
<comment type="similarity">
    <text evidence="3">Belongs to the disproportionating enzyme family.</text>
</comment>
<dbReference type="PANTHER" id="PTHR32518:SF3">
    <property type="entry name" value="4-ALPHA-GLUCANOTRANSFERASE"/>
    <property type="match status" value="1"/>
</dbReference>